<protein>
    <submittedName>
        <fullName evidence="1">Uncharacterized protein</fullName>
    </submittedName>
</protein>
<evidence type="ECO:0000313" key="1">
    <source>
        <dbReference type="EMBL" id="MBC9246770.1"/>
    </source>
</evidence>
<dbReference type="AlphaFoldDB" id="A0A926GMT6"/>
<dbReference type="Proteomes" id="UP000608594">
    <property type="component" value="Unassembled WGS sequence"/>
</dbReference>
<dbReference type="EMBL" id="JACOQL010000002">
    <property type="protein sequence ID" value="MBC9246770.1"/>
    <property type="molecule type" value="Genomic_DNA"/>
</dbReference>
<comment type="caution">
    <text evidence="1">The sequence shown here is derived from an EMBL/GenBank/DDBJ whole genome shotgun (WGS) entry which is preliminary data.</text>
</comment>
<dbReference type="RefSeq" id="WP_187793223.1">
    <property type="nucleotide sequence ID" value="NZ_JACOQL010000002.1"/>
</dbReference>
<sequence>MMVNVVILAAGLLSSTADDMPLLPDAAAYSEMATEWLLDGRTLPPDYRIRLLEMSPEARMQTLIFLRRAGLLRADAWSLQDIMRPANVTEVPE</sequence>
<organism evidence="1 2">
    <name type="scientific">Paracoccus amoyensis</name>
    <dbReference type="NCBI Taxonomy" id="2760093"/>
    <lineage>
        <taxon>Bacteria</taxon>
        <taxon>Pseudomonadati</taxon>
        <taxon>Pseudomonadota</taxon>
        <taxon>Alphaproteobacteria</taxon>
        <taxon>Rhodobacterales</taxon>
        <taxon>Paracoccaceae</taxon>
        <taxon>Paracoccus</taxon>
    </lineage>
</organism>
<accession>A0A926GMT6</accession>
<name>A0A926GMT6_9RHOB</name>
<proteinExistence type="predicted"/>
<gene>
    <name evidence="1" type="ORF">H4P12_08600</name>
</gene>
<evidence type="ECO:0000313" key="2">
    <source>
        <dbReference type="Proteomes" id="UP000608594"/>
    </source>
</evidence>
<keyword evidence="2" id="KW-1185">Reference proteome</keyword>
<reference evidence="1" key="1">
    <citation type="submission" date="2020-08" db="EMBL/GenBank/DDBJ databases">
        <title>Paracoccus amoyensis sp. nov., isolated from the surface seawater at coast of Xiamen, Fujian.</title>
        <authorList>
            <person name="Lyu L."/>
        </authorList>
    </citation>
    <scope>NUCLEOTIDE SEQUENCE</scope>
    <source>
        <strain evidence="1">11-3</strain>
    </source>
</reference>